<accession>A0A922I149</accession>
<feature type="transmembrane region" description="Helical" evidence="1">
    <location>
        <begin position="116"/>
        <end position="137"/>
    </location>
</feature>
<feature type="transmembrane region" description="Helical" evidence="1">
    <location>
        <begin position="189"/>
        <end position="214"/>
    </location>
</feature>
<evidence type="ECO:0000313" key="2">
    <source>
        <dbReference type="EMBL" id="KAH9520582.1"/>
    </source>
</evidence>
<dbReference type="EMBL" id="ASGP02000002">
    <property type="protein sequence ID" value="KAH9520582.1"/>
    <property type="molecule type" value="Genomic_DNA"/>
</dbReference>
<organism evidence="2 3">
    <name type="scientific">Dermatophagoides farinae</name>
    <name type="common">American house dust mite</name>
    <dbReference type="NCBI Taxonomy" id="6954"/>
    <lineage>
        <taxon>Eukaryota</taxon>
        <taxon>Metazoa</taxon>
        <taxon>Ecdysozoa</taxon>
        <taxon>Arthropoda</taxon>
        <taxon>Chelicerata</taxon>
        <taxon>Arachnida</taxon>
        <taxon>Acari</taxon>
        <taxon>Acariformes</taxon>
        <taxon>Sarcoptiformes</taxon>
        <taxon>Astigmata</taxon>
        <taxon>Psoroptidia</taxon>
        <taxon>Analgoidea</taxon>
        <taxon>Pyroglyphidae</taxon>
        <taxon>Dermatophagoidinae</taxon>
        <taxon>Dermatophagoides</taxon>
    </lineage>
</organism>
<feature type="transmembrane region" description="Helical" evidence="1">
    <location>
        <begin position="69"/>
        <end position="90"/>
    </location>
</feature>
<name>A0A922I149_DERFA</name>
<keyword evidence="3" id="KW-1185">Reference proteome</keyword>
<reference evidence="2" key="2">
    <citation type="journal article" date="2022" name="Res Sq">
        <title>Comparative Genomics Reveals Insights into the Divergent Evolution of Astigmatic Mites and Household Pest Adaptations.</title>
        <authorList>
            <person name="Xiong Q."/>
            <person name="Wan A.T.-Y."/>
            <person name="Liu X.-Y."/>
            <person name="Fung C.S.-H."/>
            <person name="Xiao X."/>
            <person name="Malainual N."/>
            <person name="Hou J."/>
            <person name="Wang L."/>
            <person name="Wang M."/>
            <person name="Yang K."/>
            <person name="Cui Y."/>
            <person name="Leung E."/>
            <person name="Nong W."/>
            <person name="Shin S.-K."/>
            <person name="Au S."/>
            <person name="Jeong K.Y."/>
            <person name="Chew F.T."/>
            <person name="Hui J."/>
            <person name="Leung T.F."/>
            <person name="Tungtrongchitr A."/>
            <person name="Zhong N."/>
            <person name="Liu Z."/>
            <person name="Tsui S."/>
        </authorList>
    </citation>
    <scope>NUCLEOTIDE SEQUENCE</scope>
    <source>
        <strain evidence="2">Derf</strain>
        <tissue evidence="2">Whole organism</tissue>
    </source>
</reference>
<evidence type="ECO:0000256" key="1">
    <source>
        <dbReference type="SAM" id="Phobius"/>
    </source>
</evidence>
<comment type="caution">
    <text evidence="2">The sequence shown here is derived from an EMBL/GenBank/DDBJ whole genome shotgun (WGS) entry which is preliminary data.</text>
</comment>
<feature type="transmembrane region" description="Helical" evidence="1">
    <location>
        <begin position="158"/>
        <end position="177"/>
    </location>
</feature>
<sequence>MSKFHMSSTDYGQNVGSKDKIILAEGYLPTNKIFKIDQYLRMFGFLSQNIDEYLQGNIRGKLKNPSKRMYSFLVLSLLSFVCFRNIILVFTENVTLRKLLGEPQSVYFIVAKRNQLLSWLTPFAVFKGLISPSSMGLDVGMTDEWFRKTKKMLNKSILLTNLQALLCMSMFCMMAYRRHHTHSVPSTSSLFWTIILCLWTYFGSALIFVSYSYFYTLATYFRLRFCKVNNDIETIISPETRLKPNERCAMLYHILCEHNKICVEIHEYNRFWSKYIMQTYFLFVAIICYTSFQAFFTYNTYTVRTVMFAMTLEASYLLTRVSIAASRIANEAHASYGRLIRVTFNKYPVELQIQLRMFIQRLSGPTIGFYCLDIFEITYSTYASIIAALGQNFLLIIDFVRSYAQLKEEHYTSSDLDISDVFNSTLDLNSLINDEIQFVQEKLL</sequence>
<evidence type="ECO:0008006" key="4">
    <source>
        <dbReference type="Google" id="ProtNLM"/>
    </source>
</evidence>
<protein>
    <recommendedName>
        <fullName evidence="4">Gustatory receptor</fullName>
    </recommendedName>
</protein>
<dbReference type="Proteomes" id="UP000790347">
    <property type="component" value="Unassembled WGS sequence"/>
</dbReference>
<dbReference type="AlphaFoldDB" id="A0A922I149"/>
<evidence type="ECO:0000313" key="3">
    <source>
        <dbReference type="Proteomes" id="UP000790347"/>
    </source>
</evidence>
<keyword evidence="1" id="KW-0812">Transmembrane</keyword>
<keyword evidence="1" id="KW-0472">Membrane</keyword>
<reference evidence="2" key="1">
    <citation type="submission" date="2013-05" db="EMBL/GenBank/DDBJ databases">
        <authorList>
            <person name="Yim A.K.Y."/>
            <person name="Chan T.F."/>
            <person name="Ji K.M."/>
            <person name="Liu X.Y."/>
            <person name="Zhou J.W."/>
            <person name="Li R.Q."/>
            <person name="Yang K.Y."/>
            <person name="Li J."/>
            <person name="Li M."/>
            <person name="Law P.T.W."/>
            <person name="Wu Y.L."/>
            <person name="Cai Z.L."/>
            <person name="Qin H."/>
            <person name="Bao Y."/>
            <person name="Leung R.K.K."/>
            <person name="Ng P.K.S."/>
            <person name="Zou J."/>
            <person name="Zhong X.J."/>
            <person name="Ran P.X."/>
            <person name="Zhong N.S."/>
            <person name="Liu Z.G."/>
            <person name="Tsui S.K.W."/>
        </authorList>
    </citation>
    <scope>NUCLEOTIDE SEQUENCE</scope>
    <source>
        <strain evidence="2">Derf</strain>
        <tissue evidence="2">Whole organism</tissue>
    </source>
</reference>
<feature type="transmembrane region" description="Helical" evidence="1">
    <location>
        <begin position="280"/>
        <end position="298"/>
    </location>
</feature>
<keyword evidence="1" id="KW-1133">Transmembrane helix</keyword>
<gene>
    <name evidence="2" type="ORF">DERF_004284</name>
</gene>
<proteinExistence type="predicted"/>